<dbReference type="EMBL" id="LJRQ01000311">
    <property type="protein sequence ID" value="KPZ09395.1"/>
    <property type="molecule type" value="Genomic_DNA"/>
</dbReference>
<evidence type="ECO:0000313" key="4">
    <source>
        <dbReference type="Proteomes" id="UP000050266"/>
    </source>
</evidence>
<dbReference type="Proteomes" id="UP000050266">
    <property type="component" value="Unassembled WGS sequence"/>
</dbReference>
<feature type="transmembrane region" description="Helical" evidence="1">
    <location>
        <begin position="21"/>
        <end position="45"/>
    </location>
</feature>
<dbReference type="Proteomes" id="UP000271097">
    <property type="component" value="Unassembled WGS sequence"/>
</dbReference>
<proteinExistence type="predicted"/>
<dbReference type="PATRIC" id="fig|251720.4.peg.2654"/>
<evidence type="ECO:0000313" key="5">
    <source>
        <dbReference type="Proteomes" id="UP000271097"/>
    </source>
</evidence>
<organism evidence="2 4">
    <name type="scientific">Pseudomonas amygdali pv. ulmi</name>
    <dbReference type="NCBI Taxonomy" id="251720"/>
    <lineage>
        <taxon>Bacteria</taxon>
        <taxon>Pseudomonadati</taxon>
        <taxon>Pseudomonadota</taxon>
        <taxon>Gammaproteobacteria</taxon>
        <taxon>Pseudomonadales</taxon>
        <taxon>Pseudomonadaceae</taxon>
        <taxon>Pseudomonas</taxon>
        <taxon>Pseudomonas amygdali</taxon>
    </lineage>
</organism>
<reference evidence="3 5" key="2">
    <citation type="submission" date="2018-08" db="EMBL/GenBank/DDBJ databases">
        <title>Recombination of ecologically and evolutionarily significant loci maintains genetic cohesion in the Pseudomonas syringae species complex.</title>
        <authorList>
            <person name="Dillon M."/>
            <person name="Thakur S."/>
            <person name="Almeida R.N.D."/>
            <person name="Weir B.S."/>
            <person name="Guttman D.S."/>
        </authorList>
    </citation>
    <scope>NUCLEOTIDE SEQUENCE [LARGE SCALE GENOMIC DNA]</scope>
    <source>
        <strain evidence="3 5">ICMP 5931</strain>
    </source>
</reference>
<name>A0A0Q0CDY7_PSEA0</name>
<keyword evidence="1" id="KW-0472">Membrane</keyword>
<dbReference type="EMBL" id="RBRS01000167">
    <property type="protein sequence ID" value="RMR19670.1"/>
    <property type="molecule type" value="Genomic_DNA"/>
</dbReference>
<dbReference type="AlphaFoldDB" id="A0A0Q0CDY7"/>
<accession>A0A0Q0CDY7</accession>
<evidence type="ECO:0000313" key="2">
    <source>
        <dbReference type="EMBL" id="KPZ09395.1"/>
    </source>
</evidence>
<comment type="caution">
    <text evidence="2">The sequence shown here is derived from an EMBL/GenBank/DDBJ whole genome shotgun (WGS) entry which is preliminary data.</text>
</comment>
<evidence type="ECO:0000313" key="3">
    <source>
        <dbReference type="EMBL" id="RMR19670.1"/>
    </source>
</evidence>
<reference evidence="2 4" key="1">
    <citation type="submission" date="2015-09" db="EMBL/GenBank/DDBJ databases">
        <title>Genome announcement of multiple Pseudomonas syringae strains.</title>
        <authorList>
            <person name="Thakur S."/>
            <person name="Wang P.W."/>
            <person name="Gong Y."/>
            <person name="Weir B.S."/>
            <person name="Guttman D.S."/>
        </authorList>
    </citation>
    <scope>NUCLEOTIDE SEQUENCE [LARGE SCALE GENOMIC DNA]</scope>
    <source>
        <strain evidence="2 4">ICMP3962</strain>
    </source>
</reference>
<dbReference type="RefSeq" id="WP_004661676.1">
    <property type="nucleotide sequence ID" value="NZ_LIHQ01000230.1"/>
</dbReference>
<keyword evidence="1" id="KW-1133">Transmembrane helix</keyword>
<sequence length="47" mass="5369">MTPKKRTLEDKLDRAEIILRYAFFIVGGVSLVAFMLYAAGVYWGMVK</sequence>
<keyword evidence="1" id="KW-0812">Transmembrane</keyword>
<gene>
    <name evidence="2" type="ORF">ALO41_200181</name>
    <name evidence="3" type="ORF">ALP90_200013</name>
</gene>
<evidence type="ECO:0000256" key="1">
    <source>
        <dbReference type="SAM" id="Phobius"/>
    </source>
</evidence>
<protein>
    <submittedName>
        <fullName evidence="2">Hydroxyglutarate oxidase</fullName>
    </submittedName>
</protein>